<dbReference type="Gene3D" id="3.40.50.300">
    <property type="entry name" value="P-loop containing nucleotide triphosphate hydrolases"/>
    <property type="match status" value="1"/>
</dbReference>
<name>A0A1W2E9Y6_9RHOB</name>
<dbReference type="EMBL" id="FWYD01000025">
    <property type="protein sequence ID" value="SMD06590.1"/>
    <property type="molecule type" value="Genomic_DNA"/>
</dbReference>
<dbReference type="InterPro" id="IPR003439">
    <property type="entry name" value="ABC_transporter-like_ATP-bd"/>
</dbReference>
<dbReference type="STRING" id="1387277.SAMN06295998_12524"/>
<protein>
    <submittedName>
        <fullName evidence="2">ABC transporter</fullName>
    </submittedName>
</protein>
<evidence type="ECO:0000313" key="3">
    <source>
        <dbReference type="Proteomes" id="UP000192330"/>
    </source>
</evidence>
<dbReference type="GO" id="GO:0055052">
    <property type="term" value="C:ATP-binding cassette (ABC) transporter complex, substrate-binding subunit-containing"/>
    <property type="evidence" value="ECO:0007669"/>
    <property type="project" value="TreeGrafter"/>
</dbReference>
<dbReference type="AlphaFoldDB" id="A0A1W2E9Y6"/>
<dbReference type="PANTHER" id="PTHR43875">
    <property type="entry name" value="MALTODEXTRIN IMPORT ATP-BINDING PROTEIN MSMX"/>
    <property type="match status" value="1"/>
</dbReference>
<evidence type="ECO:0000313" key="2">
    <source>
        <dbReference type="EMBL" id="SMD06590.1"/>
    </source>
</evidence>
<feature type="domain" description="ABC transporter" evidence="1">
    <location>
        <begin position="21"/>
        <end position="95"/>
    </location>
</feature>
<gene>
    <name evidence="2" type="ORF">SAMN06295998_12524</name>
</gene>
<dbReference type="GO" id="GO:0016887">
    <property type="term" value="F:ATP hydrolysis activity"/>
    <property type="evidence" value="ECO:0007669"/>
    <property type="project" value="InterPro"/>
</dbReference>
<dbReference type="Pfam" id="PF00005">
    <property type="entry name" value="ABC_tran"/>
    <property type="match status" value="1"/>
</dbReference>
<evidence type="ECO:0000259" key="1">
    <source>
        <dbReference type="Pfam" id="PF00005"/>
    </source>
</evidence>
<proteinExistence type="predicted"/>
<dbReference type="GO" id="GO:0005524">
    <property type="term" value="F:ATP binding"/>
    <property type="evidence" value="ECO:0007669"/>
    <property type="project" value="InterPro"/>
</dbReference>
<reference evidence="2 3" key="1">
    <citation type="submission" date="2017-04" db="EMBL/GenBank/DDBJ databases">
        <authorList>
            <person name="Afonso C.L."/>
            <person name="Miller P.J."/>
            <person name="Scott M.A."/>
            <person name="Spackman E."/>
            <person name="Goraichik I."/>
            <person name="Dimitrov K.M."/>
            <person name="Suarez D.L."/>
            <person name="Swayne D.E."/>
        </authorList>
    </citation>
    <scope>NUCLEOTIDE SEQUENCE [LARGE SCALE GENOMIC DNA]</scope>
    <source>
        <strain evidence="2 3">CGMCC 1.12644</strain>
    </source>
</reference>
<dbReference type="SUPFAM" id="SSF52540">
    <property type="entry name" value="P-loop containing nucleoside triphosphate hydrolases"/>
    <property type="match status" value="1"/>
</dbReference>
<keyword evidence="3" id="KW-1185">Reference proteome</keyword>
<dbReference type="PANTHER" id="PTHR43875:SF1">
    <property type="entry name" value="OSMOPROTECTIVE COMPOUNDS UPTAKE ATP-BINDING PROTEIN GGTA"/>
    <property type="match status" value="1"/>
</dbReference>
<sequence>MAHVQVRNVSKIYPDGTAAVRDLNLDIQSGEFLCVLGPSGCGKSSTLRMLAGLEHVSEGSILVNGEDVVSVPARDRDIAMVFENYALYPQSRFWKSCARPKASRCCRKR</sequence>
<organism evidence="2 3">
    <name type="scientific">Primorskyibacter flagellatus</name>
    <dbReference type="NCBI Taxonomy" id="1387277"/>
    <lineage>
        <taxon>Bacteria</taxon>
        <taxon>Pseudomonadati</taxon>
        <taxon>Pseudomonadota</taxon>
        <taxon>Alphaproteobacteria</taxon>
        <taxon>Rhodobacterales</taxon>
        <taxon>Roseobacteraceae</taxon>
        <taxon>Primorskyibacter</taxon>
    </lineage>
</organism>
<accession>A0A1W2E9Y6</accession>
<dbReference type="InterPro" id="IPR047641">
    <property type="entry name" value="ABC_transpr_MalK/UgpC-like"/>
</dbReference>
<dbReference type="InterPro" id="IPR027417">
    <property type="entry name" value="P-loop_NTPase"/>
</dbReference>
<dbReference type="Proteomes" id="UP000192330">
    <property type="component" value="Unassembled WGS sequence"/>
</dbReference>